<dbReference type="InterPro" id="IPR047218">
    <property type="entry name" value="YocR/YhdH-like"/>
</dbReference>
<feature type="transmembrane region" description="Helical" evidence="6">
    <location>
        <begin position="256"/>
        <end position="280"/>
    </location>
</feature>
<sequence length="464" mass="49811">MEHKRGNWGSNFGFLMAAVGSAVGLGNLWGFPYKMGSNGGFAFLVVYLLLVLFVGFMVMVGELALGRKSGLGVVGTYKKLSKEVRWLGWLGIASAFLIMSFYTVLGGYVTKYIVVNLGDIFGAGWGSGGMAAGDLFNGLLTNQVESIVYSVIFLALTCIIVMGGISGGIEKFTKYAMPALFVMLLVVIIRSVTLPGAGEGLRFMLVPNLQPLKDDFMAVISSAGGQMFFSLSLGMGAMITYGSYLEKKENIEKNALIVVSSDTLVAVMAAFAILPAAIALGGEDAAMAGPSLLFVTLQDVFAAMGTLGPVFGLIFYILVFIAAITSAISLVEVVTTFYMDKAHAKGQPGNRKKYTILTCLAILVLAVIVAADGLGSNGLWQPLGYCWLDFMDLWSEGIMMPLGALFMCIFIGYEYKVDTLAEEIELNGNRFRTKKVYAVCCKIVVPLAMFLVLFGQLQTFGIIK</sequence>
<dbReference type="InterPro" id="IPR037272">
    <property type="entry name" value="SNS_sf"/>
</dbReference>
<evidence type="ECO:0000256" key="2">
    <source>
        <dbReference type="ARBA" id="ARBA00022448"/>
    </source>
</evidence>
<evidence type="ECO:0000256" key="4">
    <source>
        <dbReference type="ARBA" id="ARBA00022989"/>
    </source>
</evidence>
<feature type="transmembrane region" description="Helical" evidence="6">
    <location>
        <begin position="41"/>
        <end position="65"/>
    </location>
</feature>
<feature type="transmembrane region" description="Helical" evidence="6">
    <location>
        <begin position="300"/>
        <end position="333"/>
    </location>
</feature>
<dbReference type="GO" id="GO:0016020">
    <property type="term" value="C:membrane"/>
    <property type="evidence" value="ECO:0007669"/>
    <property type="project" value="UniProtKB-SubCell"/>
</dbReference>
<feature type="transmembrane region" description="Helical" evidence="6">
    <location>
        <begin position="147"/>
        <end position="165"/>
    </location>
</feature>
<feature type="transmembrane region" description="Helical" evidence="6">
    <location>
        <begin position="177"/>
        <end position="196"/>
    </location>
</feature>
<name>A0A9D1DJN1_9FIRM</name>
<organism evidence="7 8">
    <name type="scientific">Candidatus Scatomorpha intestinigallinarum</name>
    <dbReference type="NCBI Taxonomy" id="2840923"/>
    <lineage>
        <taxon>Bacteria</taxon>
        <taxon>Bacillati</taxon>
        <taxon>Bacillota</taxon>
        <taxon>Clostridia</taxon>
        <taxon>Eubacteriales</taxon>
        <taxon>Candidatus Scatomorpha</taxon>
    </lineage>
</organism>
<proteinExistence type="predicted"/>
<keyword evidence="2" id="KW-0813">Transport</keyword>
<dbReference type="Proteomes" id="UP000824238">
    <property type="component" value="Unassembled WGS sequence"/>
</dbReference>
<dbReference type="CDD" id="cd10336">
    <property type="entry name" value="SLC6sbd_Tyt1-Like"/>
    <property type="match status" value="1"/>
</dbReference>
<keyword evidence="5 6" id="KW-0472">Membrane</keyword>
<dbReference type="AlphaFoldDB" id="A0A9D1DJN1"/>
<keyword evidence="4 6" id="KW-1133">Transmembrane helix</keyword>
<comment type="subcellular location">
    <subcellularLocation>
        <location evidence="1">Membrane</location>
        <topology evidence="1">Multi-pass membrane protein</topology>
    </subcellularLocation>
</comment>
<dbReference type="InterPro" id="IPR000175">
    <property type="entry name" value="Na/ntran_symport"/>
</dbReference>
<evidence type="ECO:0000256" key="1">
    <source>
        <dbReference type="ARBA" id="ARBA00004141"/>
    </source>
</evidence>
<dbReference type="Pfam" id="PF00209">
    <property type="entry name" value="SNF"/>
    <property type="match status" value="2"/>
</dbReference>
<reference evidence="7" key="1">
    <citation type="submission" date="2020-10" db="EMBL/GenBank/DDBJ databases">
        <authorList>
            <person name="Gilroy R."/>
        </authorList>
    </citation>
    <scope>NUCLEOTIDE SEQUENCE</scope>
    <source>
        <strain evidence="7">ChiGjej3B3-7149</strain>
    </source>
</reference>
<accession>A0A9D1DJN1</accession>
<evidence type="ECO:0000313" key="8">
    <source>
        <dbReference type="Proteomes" id="UP000824238"/>
    </source>
</evidence>
<feature type="transmembrane region" description="Helical" evidence="6">
    <location>
        <begin position="354"/>
        <end position="374"/>
    </location>
</feature>
<reference evidence="7" key="2">
    <citation type="journal article" date="2021" name="PeerJ">
        <title>Extensive microbial diversity within the chicken gut microbiome revealed by metagenomics and culture.</title>
        <authorList>
            <person name="Gilroy R."/>
            <person name="Ravi A."/>
            <person name="Getino M."/>
            <person name="Pursley I."/>
            <person name="Horton D.L."/>
            <person name="Alikhan N.F."/>
            <person name="Baker D."/>
            <person name="Gharbi K."/>
            <person name="Hall N."/>
            <person name="Watson M."/>
            <person name="Adriaenssens E.M."/>
            <person name="Foster-Nyarko E."/>
            <person name="Jarju S."/>
            <person name="Secka A."/>
            <person name="Antonio M."/>
            <person name="Oren A."/>
            <person name="Chaudhuri R.R."/>
            <person name="La Ragione R."/>
            <person name="Hildebrand F."/>
            <person name="Pallen M.J."/>
        </authorList>
    </citation>
    <scope>NUCLEOTIDE SEQUENCE</scope>
    <source>
        <strain evidence="7">ChiGjej3B3-7149</strain>
    </source>
</reference>
<feature type="transmembrane region" description="Helical" evidence="6">
    <location>
        <begin position="12"/>
        <end position="29"/>
    </location>
</feature>
<dbReference type="EMBL" id="DVHH01000010">
    <property type="protein sequence ID" value="HIR54063.1"/>
    <property type="molecule type" value="Genomic_DNA"/>
</dbReference>
<gene>
    <name evidence="7" type="ORF">IAD36_00445</name>
</gene>
<feature type="transmembrane region" description="Helical" evidence="6">
    <location>
        <begin position="216"/>
        <end position="244"/>
    </location>
</feature>
<feature type="transmembrane region" description="Helical" evidence="6">
    <location>
        <begin position="394"/>
        <end position="415"/>
    </location>
</feature>
<evidence type="ECO:0000256" key="5">
    <source>
        <dbReference type="ARBA" id="ARBA00023136"/>
    </source>
</evidence>
<comment type="caution">
    <text evidence="7">The sequence shown here is derived from an EMBL/GenBank/DDBJ whole genome shotgun (WGS) entry which is preliminary data.</text>
</comment>
<dbReference type="SUPFAM" id="SSF161070">
    <property type="entry name" value="SNF-like"/>
    <property type="match status" value="1"/>
</dbReference>
<dbReference type="PANTHER" id="PTHR42948">
    <property type="entry name" value="TRANSPORTER"/>
    <property type="match status" value="1"/>
</dbReference>
<feature type="transmembrane region" description="Helical" evidence="6">
    <location>
        <begin position="86"/>
        <end position="109"/>
    </location>
</feature>
<evidence type="ECO:0000256" key="3">
    <source>
        <dbReference type="ARBA" id="ARBA00022692"/>
    </source>
</evidence>
<evidence type="ECO:0000313" key="7">
    <source>
        <dbReference type="EMBL" id="HIR54063.1"/>
    </source>
</evidence>
<dbReference type="NCBIfam" id="NF037979">
    <property type="entry name" value="Na_transp"/>
    <property type="match status" value="1"/>
</dbReference>
<keyword evidence="3 6" id="KW-0812">Transmembrane</keyword>
<feature type="transmembrane region" description="Helical" evidence="6">
    <location>
        <begin position="436"/>
        <end position="457"/>
    </location>
</feature>
<dbReference type="PRINTS" id="PR00176">
    <property type="entry name" value="NANEUSMPORT"/>
</dbReference>
<dbReference type="PROSITE" id="PS50267">
    <property type="entry name" value="NA_NEUROTRAN_SYMP_3"/>
    <property type="match status" value="1"/>
</dbReference>
<evidence type="ECO:0000256" key="6">
    <source>
        <dbReference type="SAM" id="Phobius"/>
    </source>
</evidence>
<protein>
    <submittedName>
        <fullName evidence="7">Sodium-dependent transporter</fullName>
    </submittedName>
</protein>
<dbReference type="PANTHER" id="PTHR42948:SF1">
    <property type="entry name" value="TRANSPORTER"/>
    <property type="match status" value="1"/>
</dbReference>